<feature type="binding site" evidence="6">
    <location>
        <begin position="46"/>
        <end position="48"/>
    </location>
    <ligand>
        <name>S-adenosyl-L-methionine</name>
        <dbReference type="ChEBI" id="CHEBI:59789"/>
    </ligand>
</feature>
<evidence type="ECO:0000256" key="3">
    <source>
        <dbReference type="ARBA" id="ARBA00022603"/>
    </source>
</evidence>
<feature type="binding site" evidence="6">
    <location>
        <position position="65"/>
    </location>
    <ligand>
        <name>S-adenosyl-L-methionine</name>
        <dbReference type="ChEBI" id="CHEBI:59789"/>
    </ligand>
</feature>
<feature type="binding site" evidence="6">
    <location>
        <position position="108"/>
    </location>
    <ligand>
        <name>S-adenosyl-L-methionine</name>
        <dbReference type="ChEBI" id="CHEBI:59789"/>
    </ligand>
</feature>
<feature type="binding site" evidence="6">
    <location>
        <position position="92"/>
    </location>
    <ligand>
        <name>S-adenosyl-L-methionine</name>
        <dbReference type="ChEBI" id="CHEBI:59789"/>
    </ligand>
</feature>
<dbReference type="SUPFAM" id="SSF53335">
    <property type="entry name" value="S-adenosyl-L-methionine-dependent methyltransferases"/>
    <property type="match status" value="1"/>
</dbReference>
<evidence type="ECO:0000256" key="6">
    <source>
        <dbReference type="HAMAP-Rule" id="MF_01007"/>
    </source>
</evidence>
<dbReference type="InterPro" id="IPR023397">
    <property type="entry name" value="SAM-dep_MeTrfase_MraW_recog"/>
</dbReference>
<dbReference type="Gene3D" id="3.40.50.150">
    <property type="entry name" value="Vaccinia Virus protein VP39"/>
    <property type="match status" value="1"/>
</dbReference>
<dbReference type="PIRSF" id="PIRSF004486">
    <property type="entry name" value="MraW"/>
    <property type="match status" value="1"/>
</dbReference>
<reference evidence="7 8" key="1">
    <citation type="journal article" date="2022" name="Front. Microbiol.">
        <title>High genomic differentiation and limited gene flow indicate recent cryptic speciation within the genus Laspinema (cyanobacteria).</title>
        <authorList>
            <person name="Stanojkovic A."/>
            <person name="Skoupy S."/>
            <person name="Skaloud P."/>
            <person name="Dvorak P."/>
        </authorList>
    </citation>
    <scope>NUCLEOTIDE SEQUENCE [LARGE SCALE GENOMIC DNA]</scope>
    <source>
        <strain evidence="7 8">D2a</strain>
    </source>
</reference>
<keyword evidence="8" id="KW-1185">Reference proteome</keyword>
<comment type="catalytic activity">
    <reaction evidence="6">
        <text>cytidine(1402) in 16S rRNA + S-adenosyl-L-methionine = N(4)-methylcytidine(1402) in 16S rRNA + S-adenosyl-L-homocysteine + H(+)</text>
        <dbReference type="Rhea" id="RHEA:42928"/>
        <dbReference type="Rhea" id="RHEA-COMP:10286"/>
        <dbReference type="Rhea" id="RHEA-COMP:10287"/>
        <dbReference type="ChEBI" id="CHEBI:15378"/>
        <dbReference type="ChEBI" id="CHEBI:57856"/>
        <dbReference type="ChEBI" id="CHEBI:59789"/>
        <dbReference type="ChEBI" id="CHEBI:74506"/>
        <dbReference type="ChEBI" id="CHEBI:82748"/>
        <dbReference type="EC" id="2.1.1.199"/>
    </reaction>
</comment>
<evidence type="ECO:0000256" key="2">
    <source>
        <dbReference type="ARBA" id="ARBA00022552"/>
    </source>
</evidence>
<comment type="similarity">
    <text evidence="1 6">Belongs to the methyltransferase superfamily. RsmH family.</text>
</comment>
<accession>A0ABT2N0A1</accession>
<evidence type="ECO:0000313" key="8">
    <source>
        <dbReference type="Proteomes" id="UP001525890"/>
    </source>
</evidence>
<evidence type="ECO:0000256" key="5">
    <source>
        <dbReference type="ARBA" id="ARBA00022691"/>
    </source>
</evidence>
<dbReference type="EC" id="2.1.1.199" evidence="6"/>
<dbReference type="InterPro" id="IPR029063">
    <property type="entry name" value="SAM-dependent_MTases_sf"/>
</dbReference>
<proteinExistence type="inferred from homology"/>
<comment type="subcellular location">
    <subcellularLocation>
        <location evidence="6">Cytoplasm</location>
    </subcellularLocation>
</comment>
<keyword evidence="4 6" id="KW-0808">Transferase</keyword>
<dbReference type="NCBIfam" id="TIGR00006">
    <property type="entry name" value="16S rRNA (cytosine(1402)-N(4))-methyltransferase RsmH"/>
    <property type="match status" value="1"/>
</dbReference>
<dbReference type="SUPFAM" id="SSF81799">
    <property type="entry name" value="Putative methyltransferase TM0872, insert domain"/>
    <property type="match status" value="1"/>
</dbReference>
<evidence type="ECO:0000256" key="1">
    <source>
        <dbReference type="ARBA" id="ARBA00010396"/>
    </source>
</evidence>
<dbReference type="InterPro" id="IPR002903">
    <property type="entry name" value="RsmH"/>
</dbReference>
<keyword evidence="2 6" id="KW-0698">rRNA processing</keyword>
<dbReference type="Proteomes" id="UP001525890">
    <property type="component" value="Unassembled WGS sequence"/>
</dbReference>
<gene>
    <name evidence="6 7" type="primary">rsmH</name>
    <name evidence="7" type="ORF">NG799_25515</name>
</gene>
<dbReference type="GO" id="GO:0032259">
    <property type="term" value="P:methylation"/>
    <property type="evidence" value="ECO:0007669"/>
    <property type="project" value="UniProtKB-KW"/>
</dbReference>
<dbReference type="Pfam" id="PF01795">
    <property type="entry name" value="Methyltransf_5"/>
    <property type="match status" value="1"/>
</dbReference>
<dbReference type="PANTHER" id="PTHR11265">
    <property type="entry name" value="S-ADENOSYL-METHYLTRANSFERASE MRAW"/>
    <property type="match status" value="1"/>
</dbReference>
<name>A0ABT2N0A1_9CYAN</name>
<dbReference type="HAMAP" id="MF_01007">
    <property type="entry name" value="16SrRNA_methyltr_H"/>
    <property type="match status" value="1"/>
</dbReference>
<dbReference type="EMBL" id="JAMXFF010000057">
    <property type="protein sequence ID" value="MCT7969675.1"/>
    <property type="molecule type" value="Genomic_DNA"/>
</dbReference>
<keyword evidence="3 6" id="KW-0489">Methyltransferase</keyword>
<comment type="function">
    <text evidence="6">Specifically methylates the N4 position of cytidine in position 1402 (C1402) of 16S rRNA.</text>
</comment>
<dbReference type="GO" id="GO:0008168">
    <property type="term" value="F:methyltransferase activity"/>
    <property type="evidence" value="ECO:0007669"/>
    <property type="project" value="UniProtKB-KW"/>
</dbReference>
<dbReference type="CDD" id="cd02440">
    <property type="entry name" value="AdoMet_MTases"/>
    <property type="match status" value="1"/>
</dbReference>
<evidence type="ECO:0000256" key="4">
    <source>
        <dbReference type="ARBA" id="ARBA00022679"/>
    </source>
</evidence>
<feature type="binding site" evidence="6">
    <location>
        <position position="115"/>
    </location>
    <ligand>
        <name>S-adenosyl-L-methionine</name>
        <dbReference type="ChEBI" id="CHEBI:59789"/>
    </ligand>
</feature>
<sequence length="302" mass="33724">MVNQGVSLNPEGTEGFVHLSVLSREVVEGLAVRPGGRYLDATVGGGGHSRLILEAAPGVQLVAIDRDRLALDAAGSRLAEYGDAVTFWQGNFAEYQPQELRFDGIVADLGVSSAQLDRPERGFSFRYEAPLDMRMDERQDLSAEEIVNHWDEVALADIFYRYGEERFSRRIARRIVERRPLETTTQLASAVASSVPGKYRNGKIHPATRVFQALRIAVNEELAALETFLEKAPLWLHPGGRLGIISFHSLEDRLVKHRMRDSPLLKVLTKKPITPGEAEIANNSRSRSAKLRIFERIEPDLT</sequence>
<protein>
    <recommendedName>
        <fullName evidence="6">Ribosomal RNA small subunit methyltransferase H</fullName>
        <ecNumber evidence="6">2.1.1.199</ecNumber>
    </recommendedName>
    <alternativeName>
        <fullName evidence="6">16S rRNA m(4)C1402 methyltransferase</fullName>
    </alternativeName>
    <alternativeName>
        <fullName evidence="6">rRNA (cytosine-N(4)-)-methyltransferase RsmH</fullName>
    </alternativeName>
</protein>
<dbReference type="PANTHER" id="PTHR11265:SF0">
    <property type="entry name" value="12S RRNA N4-METHYLCYTIDINE METHYLTRANSFERASE"/>
    <property type="match status" value="1"/>
</dbReference>
<keyword evidence="5 6" id="KW-0949">S-adenosyl-L-methionine</keyword>
<keyword evidence="6" id="KW-0963">Cytoplasm</keyword>
<evidence type="ECO:0000313" key="7">
    <source>
        <dbReference type="EMBL" id="MCT7969675.1"/>
    </source>
</evidence>
<dbReference type="RefSeq" id="WP_368009124.1">
    <property type="nucleotide sequence ID" value="NZ_JAMXFF010000057.1"/>
</dbReference>
<dbReference type="Gene3D" id="1.10.150.170">
    <property type="entry name" value="Putative methyltransferase TM0872, insert domain"/>
    <property type="match status" value="1"/>
</dbReference>
<comment type="caution">
    <text evidence="7">The sequence shown here is derived from an EMBL/GenBank/DDBJ whole genome shotgun (WGS) entry which is preliminary data.</text>
</comment>
<organism evidence="7 8">
    <name type="scientific">Laspinema palackyanum D2a</name>
    <dbReference type="NCBI Taxonomy" id="2953684"/>
    <lineage>
        <taxon>Bacteria</taxon>
        <taxon>Bacillati</taxon>
        <taxon>Cyanobacteriota</taxon>
        <taxon>Cyanophyceae</taxon>
        <taxon>Oscillatoriophycideae</taxon>
        <taxon>Oscillatoriales</taxon>
        <taxon>Laspinemataceae</taxon>
        <taxon>Laspinema</taxon>
        <taxon>Laspinema palackyanum</taxon>
    </lineage>
</organism>